<reference evidence="1 2" key="1">
    <citation type="submission" date="2017-03" db="EMBL/GenBank/DDBJ databases">
        <title>Genome analysis of strain PAMC 26510.</title>
        <authorList>
            <person name="Oh H.-M."/>
            <person name="Yang J.-A."/>
        </authorList>
    </citation>
    <scope>NUCLEOTIDE SEQUENCE [LARGE SCALE GENOMIC DNA]</scope>
    <source>
        <strain evidence="1 2">PAMC 26510</strain>
    </source>
</reference>
<accession>A0A242MD72</accession>
<dbReference type="GO" id="GO:0004519">
    <property type="term" value="F:endonuclease activity"/>
    <property type="evidence" value="ECO:0007669"/>
    <property type="project" value="InterPro"/>
</dbReference>
<dbReference type="NCBIfam" id="TIGR02563">
    <property type="entry name" value="cas_Csy4"/>
    <property type="match status" value="1"/>
</dbReference>
<evidence type="ECO:0000313" key="2">
    <source>
        <dbReference type="Proteomes" id="UP000194546"/>
    </source>
</evidence>
<gene>
    <name evidence="1" type="ORF">PAMC26510_27470</name>
</gene>
<dbReference type="Proteomes" id="UP000194546">
    <property type="component" value="Unassembled WGS sequence"/>
</dbReference>
<dbReference type="Gene3D" id="3.30.70.2540">
    <property type="entry name" value="CRISPR-associated endoribonuclease Cas6/Csy4"/>
    <property type="match status" value="1"/>
</dbReference>
<sequence length="189" mass="20814">MAMTTHFIDITLLPDPEFSQAQLFGALVAKLHRALVQLRTDDIGISFPGYSLRPRSLGRVLRVHGGEPALLGLMKHAWLQGMRDHVAVTAVGLVPAGATHQIVQRRQFKTNADRMRRRRMQRKGESMEQAAEAIPDSVERTPNLPYVQIRSASTGQPFCLFIEQVGVPAGALGPFNRYGLSQGASVPCF</sequence>
<dbReference type="CDD" id="cd09739">
    <property type="entry name" value="Cas6_I-F"/>
    <property type="match status" value="1"/>
</dbReference>
<dbReference type="InterPro" id="IPR013396">
    <property type="entry name" value="CRISPR-assoc_prot_Csy4"/>
</dbReference>
<dbReference type="GO" id="GO:0043571">
    <property type="term" value="P:maintenance of CRISPR repeat elements"/>
    <property type="evidence" value="ECO:0007669"/>
    <property type="project" value="InterPro"/>
</dbReference>
<organism evidence="1 2">
    <name type="scientific">Caballeronia sordidicola</name>
    <name type="common">Burkholderia sordidicola</name>
    <dbReference type="NCBI Taxonomy" id="196367"/>
    <lineage>
        <taxon>Bacteria</taxon>
        <taxon>Pseudomonadati</taxon>
        <taxon>Pseudomonadota</taxon>
        <taxon>Betaproteobacteria</taxon>
        <taxon>Burkholderiales</taxon>
        <taxon>Burkholderiaceae</taxon>
        <taxon>Caballeronia</taxon>
    </lineage>
</organism>
<proteinExistence type="predicted"/>
<dbReference type="Pfam" id="PF09618">
    <property type="entry name" value="Cas_Csy4"/>
    <property type="match status" value="1"/>
</dbReference>
<name>A0A242MD72_CABSO</name>
<comment type="caution">
    <text evidence="1">The sequence shown here is derived from an EMBL/GenBank/DDBJ whole genome shotgun (WGS) entry which is preliminary data.</text>
</comment>
<dbReference type="EMBL" id="NBTY01000155">
    <property type="protein sequence ID" value="OTP69244.1"/>
    <property type="molecule type" value="Genomic_DNA"/>
</dbReference>
<dbReference type="AlphaFoldDB" id="A0A242MD72"/>
<dbReference type="InterPro" id="IPR042564">
    <property type="entry name" value="CRISPR-Cas6/Csy4_sf"/>
</dbReference>
<evidence type="ECO:0000313" key="1">
    <source>
        <dbReference type="EMBL" id="OTP69244.1"/>
    </source>
</evidence>
<protein>
    <submittedName>
        <fullName evidence="1">CRISPR-associated protein, Csy4 family</fullName>
    </submittedName>
</protein>